<feature type="domain" description="Protein kinase" evidence="11">
    <location>
        <begin position="16"/>
        <end position="298"/>
    </location>
</feature>
<evidence type="ECO:0000313" key="12">
    <source>
        <dbReference type="EMBL" id="OMO92240.1"/>
    </source>
</evidence>
<reference evidence="13" key="1">
    <citation type="submission" date="2013-09" db="EMBL/GenBank/DDBJ databases">
        <title>Corchorus olitorius genome sequencing.</title>
        <authorList>
            <person name="Alam M."/>
            <person name="Haque M.S."/>
            <person name="Islam M.S."/>
            <person name="Emdad E.M."/>
            <person name="Islam M.M."/>
            <person name="Ahmed B."/>
            <person name="Halim A."/>
            <person name="Hossen Q.M.M."/>
            <person name="Hossain M.Z."/>
            <person name="Ahmed R."/>
            <person name="Khan M.M."/>
            <person name="Islam R."/>
            <person name="Rashid M.M."/>
            <person name="Khan S.A."/>
            <person name="Rahman M.S."/>
            <person name="Alam M."/>
            <person name="Yahiya A.S."/>
            <person name="Khan M.S."/>
            <person name="Azam M.S."/>
            <person name="Haque T."/>
            <person name="Lashkar M.Z.H."/>
            <person name="Akhand A.I."/>
            <person name="Morshed G."/>
            <person name="Roy S."/>
            <person name="Uddin K.S."/>
            <person name="Rabeya T."/>
            <person name="Hossain A.S."/>
            <person name="Chowdhury A."/>
            <person name="Snigdha A.R."/>
            <person name="Mortoza M.S."/>
            <person name="Matin S.A."/>
            <person name="Hoque S.M.E."/>
            <person name="Islam M.K."/>
            <person name="Roy D.K."/>
            <person name="Haider R."/>
            <person name="Moosa M.M."/>
            <person name="Elias S.M."/>
            <person name="Hasan A.M."/>
            <person name="Jahan S."/>
            <person name="Shafiuddin M."/>
            <person name="Mahmood N."/>
            <person name="Shommy N.S."/>
        </authorList>
    </citation>
    <scope>NUCLEOTIDE SEQUENCE [LARGE SCALE GENOMIC DNA]</scope>
    <source>
        <strain evidence="13">cv. O-4</strain>
    </source>
</reference>
<dbReference type="Gene3D" id="1.10.510.10">
    <property type="entry name" value="Transferase(Phosphotransferase) domain 1"/>
    <property type="match status" value="1"/>
</dbReference>
<evidence type="ECO:0000256" key="4">
    <source>
        <dbReference type="ARBA" id="ARBA00022741"/>
    </source>
</evidence>
<gene>
    <name evidence="12" type="ORF">COLO4_17760</name>
</gene>
<dbReference type="PROSITE" id="PS00107">
    <property type="entry name" value="PROTEIN_KINASE_ATP"/>
    <property type="match status" value="1"/>
</dbReference>
<accession>A0A1R3JBR1</accession>
<dbReference type="FunFam" id="1.10.510.10:FF:000809">
    <property type="entry name" value="Serine/threonine-protein kinase-like protein At5g23170"/>
    <property type="match status" value="1"/>
</dbReference>
<dbReference type="PROSITE" id="PS00108">
    <property type="entry name" value="PROTEIN_KINASE_ST"/>
    <property type="match status" value="1"/>
</dbReference>
<feature type="binding site" evidence="9">
    <location>
        <position position="44"/>
    </location>
    <ligand>
        <name>ATP</name>
        <dbReference type="ChEBI" id="CHEBI:30616"/>
    </ligand>
</feature>
<dbReference type="InterPro" id="IPR008271">
    <property type="entry name" value="Ser/Thr_kinase_AS"/>
</dbReference>
<keyword evidence="5" id="KW-0418">Kinase</keyword>
<dbReference type="STRING" id="93759.A0A1R3JBR1"/>
<evidence type="ECO:0000259" key="11">
    <source>
        <dbReference type="PROSITE" id="PS50011"/>
    </source>
</evidence>
<comment type="catalytic activity">
    <reaction evidence="8">
        <text>L-seryl-[protein] + ATP = O-phospho-L-seryl-[protein] + ADP + H(+)</text>
        <dbReference type="Rhea" id="RHEA:17989"/>
        <dbReference type="Rhea" id="RHEA-COMP:9863"/>
        <dbReference type="Rhea" id="RHEA-COMP:11604"/>
        <dbReference type="ChEBI" id="CHEBI:15378"/>
        <dbReference type="ChEBI" id="CHEBI:29999"/>
        <dbReference type="ChEBI" id="CHEBI:30616"/>
        <dbReference type="ChEBI" id="CHEBI:83421"/>
        <dbReference type="ChEBI" id="CHEBI:456216"/>
        <dbReference type="EC" id="2.7.11.1"/>
    </reaction>
</comment>
<proteinExistence type="inferred from homology"/>
<dbReference type="SUPFAM" id="SSF56112">
    <property type="entry name" value="Protein kinase-like (PK-like)"/>
    <property type="match status" value="1"/>
</dbReference>
<evidence type="ECO:0000256" key="6">
    <source>
        <dbReference type="ARBA" id="ARBA00022840"/>
    </source>
</evidence>
<organism evidence="12 13">
    <name type="scientific">Corchorus olitorius</name>
    <dbReference type="NCBI Taxonomy" id="93759"/>
    <lineage>
        <taxon>Eukaryota</taxon>
        <taxon>Viridiplantae</taxon>
        <taxon>Streptophyta</taxon>
        <taxon>Embryophyta</taxon>
        <taxon>Tracheophyta</taxon>
        <taxon>Spermatophyta</taxon>
        <taxon>Magnoliopsida</taxon>
        <taxon>eudicotyledons</taxon>
        <taxon>Gunneridae</taxon>
        <taxon>Pentapetalae</taxon>
        <taxon>rosids</taxon>
        <taxon>malvids</taxon>
        <taxon>Malvales</taxon>
        <taxon>Malvaceae</taxon>
        <taxon>Grewioideae</taxon>
        <taxon>Apeibeae</taxon>
        <taxon>Corchorus</taxon>
    </lineage>
</organism>
<comment type="caution">
    <text evidence="12">The sequence shown here is derived from an EMBL/GenBank/DDBJ whole genome shotgun (WGS) entry which is preliminary data.</text>
</comment>
<comment type="catalytic activity">
    <reaction evidence="7">
        <text>L-threonyl-[protein] + ATP = O-phospho-L-threonyl-[protein] + ADP + H(+)</text>
        <dbReference type="Rhea" id="RHEA:46608"/>
        <dbReference type="Rhea" id="RHEA-COMP:11060"/>
        <dbReference type="Rhea" id="RHEA-COMP:11605"/>
        <dbReference type="ChEBI" id="CHEBI:15378"/>
        <dbReference type="ChEBI" id="CHEBI:30013"/>
        <dbReference type="ChEBI" id="CHEBI:30616"/>
        <dbReference type="ChEBI" id="CHEBI:61977"/>
        <dbReference type="ChEBI" id="CHEBI:456216"/>
        <dbReference type="EC" id="2.7.11.1"/>
    </reaction>
</comment>
<dbReference type="Gene3D" id="3.30.200.20">
    <property type="entry name" value="Phosphorylase Kinase, domain 1"/>
    <property type="match status" value="1"/>
</dbReference>
<comment type="similarity">
    <text evidence="10">Belongs to the protein kinase superfamily.</text>
</comment>
<dbReference type="AlphaFoldDB" id="A0A1R3JBR1"/>
<evidence type="ECO:0000256" key="1">
    <source>
        <dbReference type="ARBA" id="ARBA00012513"/>
    </source>
</evidence>
<evidence type="ECO:0000256" key="5">
    <source>
        <dbReference type="ARBA" id="ARBA00022777"/>
    </source>
</evidence>
<dbReference type="Proteomes" id="UP000187203">
    <property type="component" value="Unassembled WGS sequence"/>
</dbReference>
<dbReference type="Pfam" id="PF00069">
    <property type="entry name" value="Pkinase"/>
    <property type="match status" value="1"/>
</dbReference>
<keyword evidence="4 9" id="KW-0547">Nucleotide-binding</keyword>
<dbReference type="SMART" id="SM00220">
    <property type="entry name" value="S_TKc"/>
    <property type="match status" value="1"/>
</dbReference>
<name>A0A1R3JBR1_9ROSI</name>
<protein>
    <recommendedName>
        <fullName evidence="1">non-specific serine/threonine protein kinase</fullName>
        <ecNumber evidence="1">2.7.11.1</ecNumber>
    </recommendedName>
</protein>
<dbReference type="InterPro" id="IPR011009">
    <property type="entry name" value="Kinase-like_dom_sf"/>
</dbReference>
<evidence type="ECO:0000256" key="2">
    <source>
        <dbReference type="ARBA" id="ARBA00022527"/>
    </source>
</evidence>
<dbReference type="EC" id="2.7.11.1" evidence="1"/>
<dbReference type="InterPro" id="IPR017441">
    <property type="entry name" value="Protein_kinase_ATP_BS"/>
</dbReference>
<keyword evidence="6 9" id="KW-0067">ATP-binding</keyword>
<dbReference type="GO" id="GO:0004674">
    <property type="term" value="F:protein serine/threonine kinase activity"/>
    <property type="evidence" value="ECO:0007669"/>
    <property type="project" value="UniProtKB-KW"/>
</dbReference>
<evidence type="ECO:0000313" key="13">
    <source>
        <dbReference type="Proteomes" id="UP000187203"/>
    </source>
</evidence>
<evidence type="ECO:0000256" key="7">
    <source>
        <dbReference type="ARBA" id="ARBA00047899"/>
    </source>
</evidence>
<dbReference type="GO" id="GO:0005524">
    <property type="term" value="F:ATP binding"/>
    <property type="evidence" value="ECO:0007669"/>
    <property type="project" value="UniProtKB-UniRule"/>
</dbReference>
<evidence type="ECO:0000256" key="10">
    <source>
        <dbReference type="RuleBase" id="RU000304"/>
    </source>
</evidence>
<dbReference type="PANTHER" id="PTHR46146">
    <property type="entry name" value="SERINE/THREONINE-PROTEIN KINASE-LIKE PROTEIN CCR4"/>
    <property type="match status" value="1"/>
</dbReference>
<keyword evidence="13" id="KW-1185">Reference proteome</keyword>
<dbReference type="PROSITE" id="PS50011">
    <property type="entry name" value="PROTEIN_KINASE_DOM"/>
    <property type="match status" value="1"/>
</dbReference>
<dbReference type="EMBL" id="AWUE01016382">
    <property type="protein sequence ID" value="OMO92240.1"/>
    <property type="molecule type" value="Genomic_DNA"/>
</dbReference>
<dbReference type="InterPro" id="IPR000719">
    <property type="entry name" value="Prot_kinase_dom"/>
</dbReference>
<keyword evidence="2 10" id="KW-0723">Serine/threonine-protein kinase</keyword>
<dbReference type="OrthoDB" id="4062651at2759"/>
<evidence type="ECO:0000256" key="3">
    <source>
        <dbReference type="ARBA" id="ARBA00022679"/>
    </source>
</evidence>
<sequence>MAEFDYEELVKATQSFSPSKLIGKGSHGSVYEGNLSENRVVAIKRSSINIGVESQQRDNLKKLDNEISILSSLRESSNIISFLGTATNDSAKSNDKLLVMELMPNGSLHDLLHVAATPPPWPKRVEIAMQIARAVQFLHEGNPLVIHRDIKSANILFDVSWIAKLADFGLAISPGEDSSSQTSTVQPAGTIGYLDPCYTAPNKLSTKNDVFSLGVVFLEIISGRKVIDVSKAPASIVEWAIPLVEKQRIVEVCDPRVPFPTYMEGMIRRILSVASRCLSENEERRPSIGEIIMEMESYNSIERVRSYNITAWASLLQSLILITRKRRKLTSQQWRRAKTHQAAAGDHIVNSDVSRRKTMLVKEILLADV</sequence>
<dbReference type="PANTHER" id="PTHR46146:SF23">
    <property type="entry name" value="PROTEIN KINASE DOMAIN-CONTAINING PROTEIN"/>
    <property type="match status" value="1"/>
</dbReference>
<evidence type="ECO:0000256" key="8">
    <source>
        <dbReference type="ARBA" id="ARBA00048679"/>
    </source>
</evidence>
<evidence type="ECO:0000256" key="9">
    <source>
        <dbReference type="PROSITE-ProRule" id="PRU10141"/>
    </source>
</evidence>
<keyword evidence="3" id="KW-0808">Transferase</keyword>